<dbReference type="GO" id="GO:0016779">
    <property type="term" value="F:nucleotidyltransferase activity"/>
    <property type="evidence" value="ECO:0007669"/>
    <property type="project" value="UniProtKB-KW"/>
</dbReference>
<dbReference type="AlphaFoldDB" id="A0A7W7SGZ2"/>
<comment type="caution">
    <text evidence="3">The sequence shown here is derived from an EMBL/GenBank/DDBJ whole genome shotgun (WGS) entry which is preliminary data.</text>
</comment>
<gene>
    <name evidence="3" type="ORF">F4556_004701</name>
</gene>
<dbReference type="Pfam" id="PF10620">
    <property type="entry name" value="MdcG"/>
    <property type="match status" value="1"/>
</dbReference>
<accession>A0A7W7SGZ2</accession>
<evidence type="ECO:0000313" key="4">
    <source>
        <dbReference type="Proteomes" id="UP000573327"/>
    </source>
</evidence>
<keyword evidence="3" id="KW-0548">Nucleotidyltransferase</keyword>
<feature type="region of interest" description="Disordered" evidence="1">
    <location>
        <begin position="243"/>
        <end position="265"/>
    </location>
</feature>
<evidence type="ECO:0000256" key="1">
    <source>
        <dbReference type="SAM" id="MobiDB-lite"/>
    </source>
</evidence>
<proteinExistence type="predicted"/>
<evidence type="ECO:0000259" key="2">
    <source>
        <dbReference type="Pfam" id="PF10620"/>
    </source>
</evidence>
<dbReference type="RefSeq" id="WP_184919304.1">
    <property type="nucleotide sequence ID" value="NZ_JACHJR010000001.1"/>
</dbReference>
<dbReference type="EC" id="2.7.7.66" evidence="3"/>
<sequence>MTTAAPRRRSRSHEQDEHPGRPRRMVGPVPAMDGRTPTAHDLLLLHCPSSLRQTVSGGEPLQNWARAVLRGNPWVTVRRAPVLAGFAPDRIRCTRDPSAAPESWLPVSLRGPRLDQRAEGYAPRSAVAVTLKPEQLPVRLAQLDTSRLAVPALAALPEAAAAVESYNLTWGPIGAVGCELATGVPVTAPDSPLRLLLRSPLPFSRRDALLLRRRLRKLPVRFEAELETRHGAVSLAEYSTSPQSLTLHTPDGPRIVGDPWFPRTA</sequence>
<reference evidence="3 4" key="1">
    <citation type="submission" date="2020-08" db="EMBL/GenBank/DDBJ databases">
        <title>Sequencing the genomes of 1000 actinobacteria strains.</title>
        <authorList>
            <person name="Klenk H.-P."/>
        </authorList>
    </citation>
    <scope>NUCLEOTIDE SEQUENCE [LARGE SCALE GENOMIC DNA]</scope>
    <source>
        <strain evidence="3 4">DSM 44786</strain>
    </source>
</reference>
<evidence type="ECO:0000313" key="3">
    <source>
        <dbReference type="EMBL" id="MBB4949166.1"/>
    </source>
</evidence>
<name>A0A7W7SGZ2_9ACTN</name>
<organism evidence="3 4">
    <name type="scientific">Kitasatospora gansuensis</name>
    <dbReference type="NCBI Taxonomy" id="258050"/>
    <lineage>
        <taxon>Bacteria</taxon>
        <taxon>Bacillati</taxon>
        <taxon>Actinomycetota</taxon>
        <taxon>Actinomycetes</taxon>
        <taxon>Kitasatosporales</taxon>
        <taxon>Streptomycetaceae</taxon>
        <taxon>Kitasatospora</taxon>
    </lineage>
</organism>
<dbReference type="InterPro" id="IPR049180">
    <property type="entry name" value="MdcG_C"/>
</dbReference>
<dbReference type="EMBL" id="JACHJR010000001">
    <property type="protein sequence ID" value="MBB4949166.1"/>
    <property type="molecule type" value="Genomic_DNA"/>
</dbReference>
<feature type="domain" description="Phosphoribosyl-dephospho-CoA transferase MdcG C-terminal" evidence="2">
    <location>
        <begin position="147"/>
        <end position="258"/>
    </location>
</feature>
<protein>
    <submittedName>
        <fullName evidence="3">Phosphoribosyl-dephospho-CoA transferase</fullName>
        <ecNumber evidence="3">2.7.7.66</ecNumber>
    </submittedName>
</protein>
<dbReference type="Proteomes" id="UP000573327">
    <property type="component" value="Unassembled WGS sequence"/>
</dbReference>
<keyword evidence="4" id="KW-1185">Reference proteome</keyword>
<feature type="region of interest" description="Disordered" evidence="1">
    <location>
        <begin position="1"/>
        <end position="29"/>
    </location>
</feature>
<feature type="compositionally biased region" description="Basic residues" evidence="1">
    <location>
        <begin position="1"/>
        <end position="11"/>
    </location>
</feature>
<keyword evidence="3" id="KW-0808">Transferase</keyword>